<feature type="transmembrane region" description="Helical" evidence="2">
    <location>
        <begin position="229"/>
        <end position="249"/>
    </location>
</feature>
<keyword evidence="2" id="KW-0812">Transmembrane</keyword>
<keyword evidence="1" id="KW-0238">DNA-binding</keyword>
<dbReference type="PROSITE" id="PS50943">
    <property type="entry name" value="HTH_CROC1"/>
    <property type="match status" value="1"/>
</dbReference>
<dbReference type="PANTHER" id="PTHR46558">
    <property type="entry name" value="TRACRIPTIONAL REGULATORY PROTEIN-RELATED-RELATED"/>
    <property type="match status" value="1"/>
</dbReference>
<feature type="transmembrane region" description="Helical" evidence="2">
    <location>
        <begin position="201"/>
        <end position="223"/>
    </location>
</feature>
<reference evidence="4 5" key="1">
    <citation type="submission" date="2019-08" db="EMBL/GenBank/DDBJ databases">
        <title>In-depth cultivation of the pig gut microbiome towards novel bacterial diversity and tailored functional studies.</title>
        <authorList>
            <person name="Wylensek D."/>
            <person name="Hitch T.C.A."/>
            <person name="Clavel T."/>
        </authorList>
    </citation>
    <scope>NUCLEOTIDE SEQUENCE [LARGE SCALE GENOMIC DNA]</scope>
    <source>
        <strain evidence="4 5">WCA-SAB-591-4A-A</strain>
    </source>
</reference>
<feature type="transmembrane region" description="Helical" evidence="2">
    <location>
        <begin position="303"/>
        <end position="321"/>
    </location>
</feature>
<evidence type="ECO:0000313" key="4">
    <source>
        <dbReference type="EMBL" id="MST62905.1"/>
    </source>
</evidence>
<evidence type="ECO:0000256" key="1">
    <source>
        <dbReference type="ARBA" id="ARBA00023125"/>
    </source>
</evidence>
<sequence>MKLADKITLLRKKNGYSQEELADLLDVSRQSVSKWESSQSIPDLKKILKMSSIFGVSTDYLLKDELGEEDLLGDEIVKTDNDYKVKYVSMQEASDFLGKSLKSAKEISFAVMLCILSPVMLIFLMGLMEMNMLKMSEDRVGAFGVMILIAIVAISVGIIIKNTIKMKEYDYLENDVIETEYGVDGMAKDRKREYSEIHTRSLIIGVGLCIASVIPIMCSIIVFGEESEFTIFAVCILLIMVSIGVKTIVDTSIVWNSIIKLLEEDEYTRSNKAYRRNSIMGIYWCIVIAIYLCYSFVSNNWSMSWIIWPVAGVLSAVVSQVEKMIKKKA</sequence>
<dbReference type="InterPro" id="IPR001387">
    <property type="entry name" value="Cro/C1-type_HTH"/>
</dbReference>
<evidence type="ECO:0000256" key="2">
    <source>
        <dbReference type="SAM" id="Phobius"/>
    </source>
</evidence>
<feature type="transmembrane region" description="Helical" evidence="2">
    <location>
        <begin position="140"/>
        <end position="160"/>
    </location>
</feature>
<protein>
    <submittedName>
        <fullName evidence="4">Helix-turn-helix transcriptional regulator</fullName>
    </submittedName>
</protein>
<dbReference type="InterPro" id="IPR010982">
    <property type="entry name" value="Lambda_DNA-bd_dom_sf"/>
</dbReference>
<name>A0A6N7X186_9FIRM</name>
<comment type="caution">
    <text evidence="4">The sequence shown here is derived from an EMBL/GenBank/DDBJ whole genome shotgun (WGS) entry which is preliminary data.</text>
</comment>
<gene>
    <name evidence="4" type="ORF">FYJ71_07970</name>
</gene>
<dbReference type="SUPFAM" id="SSF47413">
    <property type="entry name" value="lambda repressor-like DNA-binding domains"/>
    <property type="match status" value="1"/>
</dbReference>
<dbReference type="RefSeq" id="WP_154538382.1">
    <property type="nucleotide sequence ID" value="NZ_VUNE01000004.1"/>
</dbReference>
<dbReference type="Gene3D" id="1.10.260.40">
    <property type="entry name" value="lambda repressor-like DNA-binding domains"/>
    <property type="match status" value="1"/>
</dbReference>
<dbReference type="GO" id="GO:0003677">
    <property type="term" value="F:DNA binding"/>
    <property type="evidence" value="ECO:0007669"/>
    <property type="project" value="UniProtKB-KW"/>
</dbReference>
<keyword evidence="5" id="KW-1185">Reference proteome</keyword>
<dbReference type="EMBL" id="VUNE01000004">
    <property type="protein sequence ID" value="MST62905.1"/>
    <property type="molecule type" value="Genomic_DNA"/>
</dbReference>
<dbReference type="AlphaFoldDB" id="A0A6N7X186"/>
<dbReference type="Pfam" id="PF01381">
    <property type="entry name" value="HTH_3"/>
    <property type="match status" value="1"/>
</dbReference>
<dbReference type="SMART" id="SM00530">
    <property type="entry name" value="HTH_XRE"/>
    <property type="match status" value="1"/>
</dbReference>
<proteinExistence type="predicted"/>
<feature type="transmembrane region" description="Helical" evidence="2">
    <location>
        <begin position="279"/>
        <end position="297"/>
    </location>
</feature>
<dbReference type="CDD" id="cd00093">
    <property type="entry name" value="HTH_XRE"/>
    <property type="match status" value="1"/>
</dbReference>
<evidence type="ECO:0000313" key="5">
    <source>
        <dbReference type="Proteomes" id="UP000440713"/>
    </source>
</evidence>
<keyword evidence="2" id="KW-0472">Membrane</keyword>
<accession>A0A6N7X186</accession>
<evidence type="ECO:0000259" key="3">
    <source>
        <dbReference type="PROSITE" id="PS50943"/>
    </source>
</evidence>
<dbReference type="PANTHER" id="PTHR46558:SF13">
    <property type="entry name" value="HTH-TYPE TRANSCRIPTIONAL REGULATOR IMMR"/>
    <property type="match status" value="1"/>
</dbReference>
<feature type="domain" description="HTH cro/C1-type" evidence="3">
    <location>
        <begin position="7"/>
        <end position="61"/>
    </location>
</feature>
<dbReference type="Proteomes" id="UP000440713">
    <property type="component" value="Unassembled WGS sequence"/>
</dbReference>
<organism evidence="4 5">
    <name type="scientific">Peptostreptococcus porci</name>
    <dbReference type="NCBI Taxonomy" id="2652282"/>
    <lineage>
        <taxon>Bacteria</taxon>
        <taxon>Bacillati</taxon>
        <taxon>Bacillota</taxon>
        <taxon>Clostridia</taxon>
        <taxon>Peptostreptococcales</taxon>
        <taxon>Peptostreptococcaceae</taxon>
        <taxon>Peptostreptococcus</taxon>
    </lineage>
</organism>
<keyword evidence="2" id="KW-1133">Transmembrane helix</keyword>
<feature type="transmembrane region" description="Helical" evidence="2">
    <location>
        <begin position="107"/>
        <end position="128"/>
    </location>
</feature>